<dbReference type="Proteomes" id="UP000524237">
    <property type="component" value="Unassembled WGS sequence"/>
</dbReference>
<name>A0A7W3PN93_9MICO</name>
<evidence type="ECO:0000313" key="3">
    <source>
        <dbReference type="Proteomes" id="UP000524237"/>
    </source>
</evidence>
<dbReference type="EMBL" id="JACGWU010000001">
    <property type="protein sequence ID" value="MBA8827958.1"/>
    <property type="molecule type" value="Genomic_DNA"/>
</dbReference>
<reference evidence="2 3" key="1">
    <citation type="submission" date="2020-07" db="EMBL/GenBank/DDBJ databases">
        <title>Sequencing the genomes of 1000 actinobacteria strains.</title>
        <authorList>
            <person name="Klenk H.-P."/>
        </authorList>
    </citation>
    <scope>NUCLEOTIDE SEQUENCE [LARGE SCALE GENOMIC DNA]</scope>
    <source>
        <strain evidence="2 3">DSM 23737</strain>
    </source>
</reference>
<gene>
    <name evidence="2" type="ORF">FB555_000029</name>
</gene>
<keyword evidence="1" id="KW-0732">Signal</keyword>
<dbReference type="RefSeq" id="WP_182483436.1">
    <property type="nucleotide sequence ID" value="NZ_JACGWU010000001.1"/>
</dbReference>
<dbReference type="PROSITE" id="PS51257">
    <property type="entry name" value="PROKAR_LIPOPROTEIN"/>
    <property type="match status" value="1"/>
</dbReference>
<proteinExistence type="predicted"/>
<comment type="caution">
    <text evidence="2">The sequence shown here is derived from an EMBL/GenBank/DDBJ whole genome shotgun (WGS) entry which is preliminary data.</text>
</comment>
<protein>
    <submittedName>
        <fullName evidence="2">Uncharacterized protein</fullName>
    </submittedName>
</protein>
<keyword evidence="3" id="KW-1185">Reference proteome</keyword>
<organism evidence="2 3">
    <name type="scientific">Alpinimonas psychrophila</name>
    <dbReference type="NCBI Taxonomy" id="748908"/>
    <lineage>
        <taxon>Bacteria</taxon>
        <taxon>Bacillati</taxon>
        <taxon>Actinomycetota</taxon>
        <taxon>Actinomycetes</taxon>
        <taxon>Micrococcales</taxon>
        <taxon>Microbacteriaceae</taxon>
        <taxon>Alpinimonas</taxon>
    </lineage>
</organism>
<evidence type="ECO:0000313" key="2">
    <source>
        <dbReference type="EMBL" id="MBA8827958.1"/>
    </source>
</evidence>
<evidence type="ECO:0000256" key="1">
    <source>
        <dbReference type="SAM" id="SignalP"/>
    </source>
</evidence>
<accession>A0A7W3PN93</accession>
<feature type="chain" id="PRO_5039348718" evidence="1">
    <location>
        <begin position="28"/>
        <end position="224"/>
    </location>
</feature>
<feature type="signal peptide" evidence="1">
    <location>
        <begin position="1"/>
        <end position="27"/>
    </location>
</feature>
<sequence length="224" mass="22666">MRKTTAFAGLGLAVALALTGCAGAATATPEATTSPSVHDHDTVNSAGAGLRAALQGVLYDHVFLAGAAIHQALQDGGDLTAPRTAAAIQTLDDNSVAVAKLVGSAYPDAEQPFLDSWRSHIPLFVEYTLGKVGNDQAKVAAAVAGLGDYAVAFGQLIHSVVPTLPAEAVQAELEMHATTLLAAIDADIAGDPLYYSLLQASATHMQATAAALAGGIAVDKKIAL</sequence>
<dbReference type="AlphaFoldDB" id="A0A7W3PN93"/>